<dbReference type="AlphaFoldDB" id="A0ABD2YI20"/>
<comment type="caution">
    <text evidence="1">The sequence shown here is derived from an EMBL/GenBank/DDBJ whole genome shotgun (WGS) entry which is preliminary data.</text>
</comment>
<proteinExistence type="predicted"/>
<accession>A0ABD2YI20</accession>
<dbReference type="Proteomes" id="UP001630127">
    <property type="component" value="Unassembled WGS sequence"/>
</dbReference>
<organism evidence="1 2">
    <name type="scientific">Cinchona calisaya</name>
    <dbReference type="NCBI Taxonomy" id="153742"/>
    <lineage>
        <taxon>Eukaryota</taxon>
        <taxon>Viridiplantae</taxon>
        <taxon>Streptophyta</taxon>
        <taxon>Embryophyta</taxon>
        <taxon>Tracheophyta</taxon>
        <taxon>Spermatophyta</taxon>
        <taxon>Magnoliopsida</taxon>
        <taxon>eudicotyledons</taxon>
        <taxon>Gunneridae</taxon>
        <taxon>Pentapetalae</taxon>
        <taxon>asterids</taxon>
        <taxon>lamiids</taxon>
        <taxon>Gentianales</taxon>
        <taxon>Rubiaceae</taxon>
        <taxon>Cinchonoideae</taxon>
        <taxon>Cinchoneae</taxon>
        <taxon>Cinchona</taxon>
    </lineage>
</organism>
<evidence type="ECO:0008006" key="3">
    <source>
        <dbReference type="Google" id="ProtNLM"/>
    </source>
</evidence>
<evidence type="ECO:0000313" key="1">
    <source>
        <dbReference type="EMBL" id="KAL3506663.1"/>
    </source>
</evidence>
<name>A0ABD2YI20_9GENT</name>
<dbReference type="EMBL" id="JBJUIK010000013">
    <property type="protein sequence ID" value="KAL3506663.1"/>
    <property type="molecule type" value="Genomic_DNA"/>
</dbReference>
<reference evidence="1 2" key="1">
    <citation type="submission" date="2024-11" db="EMBL/GenBank/DDBJ databases">
        <title>A near-complete genome assembly of Cinchona calisaya.</title>
        <authorList>
            <person name="Lian D.C."/>
            <person name="Zhao X.W."/>
            <person name="Wei L."/>
        </authorList>
    </citation>
    <scope>NUCLEOTIDE SEQUENCE [LARGE SCALE GENOMIC DNA]</scope>
    <source>
        <tissue evidence="1">Nenye</tissue>
    </source>
</reference>
<keyword evidence="2" id="KW-1185">Reference proteome</keyword>
<gene>
    <name evidence="1" type="ORF">ACH5RR_032045</name>
</gene>
<protein>
    <recommendedName>
        <fullName evidence="3">DUF4283 domain-containing protein</fullName>
    </recommendedName>
</protein>
<sequence>MADELSEVLIKFVLCPEENVESTLDLGDMNEGTMECGKSLIGMIIGEKLWNLPLQWFSKSVVRKIGSIFLDVKDVIISQIGGKEGRHVKLQVLVDLAKPLLHGTTITFNGISRWVYFKYDKCPDFLYRREIGRDLKNCNQEVTFENKKEEL</sequence>
<evidence type="ECO:0000313" key="2">
    <source>
        <dbReference type="Proteomes" id="UP001630127"/>
    </source>
</evidence>